<dbReference type="AlphaFoldDB" id="A0A9N9IZM8"/>
<evidence type="ECO:0000313" key="1">
    <source>
        <dbReference type="EMBL" id="CAG8758907.1"/>
    </source>
</evidence>
<evidence type="ECO:0000313" key="2">
    <source>
        <dbReference type="Proteomes" id="UP000789570"/>
    </source>
</evidence>
<comment type="caution">
    <text evidence="1">The sequence shown here is derived from an EMBL/GenBank/DDBJ whole genome shotgun (WGS) entry which is preliminary data.</text>
</comment>
<gene>
    <name evidence="1" type="ORF">FCALED_LOCUS16796</name>
</gene>
<sequence length="70" mass="8421">NGKYLKEIGKRLPRKHSIQVQRWPSQNGLKLVLTLQKQMEDSQYFMALARIYRFFYNPPLPLTERKAWKA</sequence>
<proteinExistence type="predicted"/>
<reference evidence="1" key="1">
    <citation type="submission" date="2021-06" db="EMBL/GenBank/DDBJ databases">
        <authorList>
            <person name="Kallberg Y."/>
            <person name="Tangrot J."/>
            <person name="Rosling A."/>
        </authorList>
    </citation>
    <scope>NUCLEOTIDE SEQUENCE</scope>
    <source>
        <strain evidence="1">UK204</strain>
    </source>
</reference>
<organism evidence="1 2">
    <name type="scientific">Funneliformis caledonium</name>
    <dbReference type="NCBI Taxonomy" id="1117310"/>
    <lineage>
        <taxon>Eukaryota</taxon>
        <taxon>Fungi</taxon>
        <taxon>Fungi incertae sedis</taxon>
        <taxon>Mucoromycota</taxon>
        <taxon>Glomeromycotina</taxon>
        <taxon>Glomeromycetes</taxon>
        <taxon>Glomerales</taxon>
        <taxon>Glomeraceae</taxon>
        <taxon>Funneliformis</taxon>
    </lineage>
</organism>
<dbReference type="Proteomes" id="UP000789570">
    <property type="component" value="Unassembled WGS sequence"/>
</dbReference>
<feature type="non-terminal residue" evidence="1">
    <location>
        <position position="1"/>
    </location>
</feature>
<dbReference type="EMBL" id="CAJVPQ010021663">
    <property type="protein sequence ID" value="CAG8758907.1"/>
    <property type="molecule type" value="Genomic_DNA"/>
</dbReference>
<name>A0A9N9IZM8_9GLOM</name>
<protein>
    <submittedName>
        <fullName evidence="1">6999_t:CDS:1</fullName>
    </submittedName>
</protein>
<keyword evidence="2" id="KW-1185">Reference proteome</keyword>
<accession>A0A9N9IZM8</accession>